<evidence type="ECO:0000313" key="3">
    <source>
        <dbReference type="EMBL" id="TQB75844.1"/>
    </source>
</evidence>
<dbReference type="STRING" id="5098.A0A507R3W1"/>
<dbReference type="SUPFAM" id="SSF51197">
    <property type="entry name" value="Clavaminate synthase-like"/>
    <property type="match status" value="1"/>
</dbReference>
<dbReference type="InterPro" id="IPR050231">
    <property type="entry name" value="Iron_ascorbate_oxido_reductase"/>
</dbReference>
<dbReference type="InterPro" id="IPR005123">
    <property type="entry name" value="Oxoglu/Fe-dep_dioxygenase_dom"/>
</dbReference>
<dbReference type="EMBL" id="VIFY01000014">
    <property type="protein sequence ID" value="TQB75844.1"/>
    <property type="molecule type" value="Genomic_DNA"/>
</dbReference>
<dbReference type="AlphaFoldDB" id="A0A507R3W1"/>
<dbReference type="Proteomes" id="UP000319663">
    <property type="component" value="Unassembled WGS sequence"/>
</dbReference>
<reference evidence="3 4" key="1">
    <citation type="submission" date="2019-06" db="EMBL/GenBank/DDBJ databases">
        <title>Wine fermentation using esterase from Monascus purpureus.</title>
        <authorList>
            <person name="Geng C."/>
            <person name="Zhang Y."/>
        </authorList>
    </citation>
    <scope>NUCLEOTIDE SEQUENCE [LARGE SCALE GENOMIC DNA]</scope>
    <source>
        <strain evidence="3">HQ1</strain>
    </source>
</reference>
<dbReference type="PANTHER" id="PTHR47990">
    <property type="entry name" value="2-OXOGLUTARATE (2OG) AND FE(II)-DEPENDENT OXYGENASE SUPERFAMILY PROTEIN-RELATED"/>
    <property type="match status" value="1"/>
</dbReference>
<proteinExistence type="inferred from homology"/>
<feature type="domain" description="Fe2OG dioxygenase" evidence="2">
    <location>
        <begin position="47"/>
        <end position="157"/>
    </location>
</feature>
<sequence length="198" mass="22394">MGRGGIYYFKRATVTYYQACLTLARKMVRVFALALDQPEDAFDGMSIFLGANGTINFYPPIRVSTENENGAEDSIGIGSHTDIQSFTLLYQDDVGGLNIINLDNEWIEATPVPGTFIVNIGDFLMRTTNDRWKSTVHRVNTNRSEKPRMSLPLFFGFNLSHRCAVLDSCIDSEHPAKYPPYVNMLMNKFFNKQTVESK</sequence>
<dbReference type="PRINTS" id="PR00682">
    <property type="entry name" value="IPNSYNTHASE"/>
</dbReference>
<accession>A0A507R3W1</accession>
<evidence type="ECO:0000313" key="4">
    <source>
        <dbReference type="Proteomes" id="UP000319663"/>
    </source>
</evidence>
<comment type="similarity">
    <text evidence="1">Belongs to the iron/ascorbate-dependent oxidoreductase family.</text>
</comment>
<dbReference type="PROSITE" id="PS51471">
    <property type="entry name" value="FE2OG_OXY"/>
    <property type="match status" value="1"/>
</dbReference>
<dbReference type="Pfam" id="PF03171">
    <property type="entry name" value="2OG-FeII_Oxy"/>
    <property type="match status" value="1"/>
</dbReference>
<evidence type="ECO:0000256" key="1">
    <source>
        <dbReference type="ARBA" id="ARBA00008056"/>
    </source>
</evidence>
<dbReference type="Gene3D" id="2.60.120.330">
    <property type="entry name" value="B-lactam Antibiotic, Isopenicillin N Synthase, Chain"/>
    <property type="match status" value="1"/>
</dbReference>
<organism evidence="3 4">
    <name type="scientific">Monascus purpureus</name>
    <name type="common">Red mold</name>
    <name type="synonym">Monascus anka</name>
    <dbReference type="NCBI Taxonomy" id="5098"/>
    <lineage>
        <taxon>Eukaryota</taxon>
        <taxon>Fungi</taxon>
        <taxon>Dikarya</taxon>
        <taxon>Ascomycota</taxon>
        <taxon>Pezizomycotina</taxon>
        <taxon>Eurotiomycetes</taxon>
        <taxon>Eurotiomycetidae</taxon>
        <taxon>Eurotiales</taxon>
        <taxon>Aspergillaceae</taxon>
        <taxon>Monascus</taxon>
    </lineage>
</organism>
<dbReference type="InterPro" id="IPR044861">
    <property type="entry name" value="IPNS-like_FE2OG_OXY"/>
</dbReference>
<keyword evidence="4" id="KW-1185">Reference proteome</keyword>
<evidence type="ECO:0000259" key="2">
    <source>
        <dbReference type="PROSITE" id="PS51471"/>
    </source>
</evidence>
<gene>
    <name evidence="3" type="ORF">MPDQ_001444</name>
</gene>
<dbReference type="InterPro" id="IPR027443">
    <property type="entry name" value="IPNS-like_sf"/>
</dbReference>
<comment type="caution">
    <text evidence="3">The sequence shown here is derived from an EMBL/GenBank/DDBJ whole genome shotgun (WGS) entry which is preliminary data.</text>
</comment>
<protein>
    <recommendedName>
        <fullName evidence="2">Fe2OG dioxygenase domain-containing protein</fullName>
    </recommendedName>
</protein>
<name>A0A507R3W1_MONPU</name>